<dbReference type="RefSeq" id="WP_184341869.1">
    <property type="nucleotide sequence ID" value="NZ_JACHIG010000009.1"/>
</dbReference>
<reference evidence="1 2" key="1">
    <citation type="submission" date="2020-08" db="EMBL/GenBank/DDBJ databases">
        <title>Genomic Encyclopedia of Type Strains, Phase IV (KMG-IV): sequencing the most valuable type-strain genomes for metagenomic binning, comparative biology and taxonomic classification.</title>
        <authorList>
            <person name="Goeker M."/>
        </authorList>
    </citation>
    <scope>NUCLEOTIDE SEQUENCE [LARGE SCALE GENOMIC DNA]</scope>
    <source>
        <strain evidence="1 2">DSM 12252</strain>
    </source>
</reference>
<accession>A0A7W7YDL0</accession>
<proteinExistence type="predicted"/>
<keyword evidence="2" id="KW-1185">Reference proteome</keyword>
<evidence type="ECO:0000313" key="2">
    <source>
        <dbReference type="Proteomes" id="UP000590740"/>
    </source>
</evidence>
<sequence length="141" mass="15480">MAFTIKSLHEMDYDLCYAVIGHGGAELPVILRAGHEQASSLSLEFSATVHFRSVIRFEIEREQNEGESGFFPTDDPAVSVIDGTVQSHLEIDPEYVLIDVCIQNGPELVTFCSEDLLNTIPPVGARLKAWVLGLSISPTFT</sequence>
<evidence type="ECO:0000313" key="1">
    <source>
        <dbReference type="EMBL" id="MBB5034246.1"/>
    </source>
</evidence>
<organism evidence="1 2">
    <name type="scientific">Prosthecobacter vanneervenii</name>
    <dbReference type="NCBI Taxonomy" id="48466"/>
    <lineage>
        <taxon>Bacteria</taxon>
        <taxon>Pseudomonadati</taxon>
        <taxon>Verrucomicrobiota</taxon>
        <taxon>Verrucomicrobiia</taxon>
        <taxon>Verrucomicrobiales</taxon>
        <taxon>Verrucomicrobiaceae</taxon>
        <taxon>Prosthecobacter</taxon>
    </lineage>
</organism>
<gene>
    <name evidence="1" type="ORF">HNQ65_003840</name>
</gene>
<name>A0A7W7YDL0_9BACT</name>
<dbReference type="EMBL" id="JACHIG010000009">
    <property type="protein sequence ID" value="MBB5034246.1"/>
    <property type="molecule type" value="Genomic_DNA"/>
</dbReference>
<comment type="caution">
    <text evidence="1">The sequence shown here is derived from an EMBL/GenBank/DDBJ whole genome shotgun (WGS) entry which is preliminary data.</text>
</comment>
<dbReference type="AlphaFoldDB" id="A0A7W7YDL0"/>
<protein>
    <submittedName>
        <fullName evidence="1">Uncharacterized protein</fullName>
    </submittedName>
</protein>
<dbReference type="Proteomes" id="UP000590740">
    <property type="component" value="Unassembled WGS sequence"/>
</dbReference>